<keyword evidence="7" id="KW-1185">Reference proteome</keyword>
<keyword evidence="4" id="KW-0732">Signal</keyword>
<dbReference type="InterPro" id="IPR036179">
    <property type="entry name" value="Ig-like_dom_sf"/>
</dbReference>
<dbReference type="PANTHER" id="PTHR14334">
    <property type="entry name" value="B-CELL ANTIGEN RECEPTOR COMPLEX-ASSOCIATED PROTEIN"/>
    <property type="match status" value="1"/>
</dbReference>
<keyword evidence="3" id="KW-0812">Transmembrane</keyword>
<evidence type="ECO:0000256" key="1">
    <source>
        <dbReference type="ARBA" id="ARBA00023319"/>
    </source>
</evidence>
<dbReference type="GO" id="GO:0030183">
    <property type="term" value="P:B cell differentiation"/>
    <property type="evidence" value="ECO:0007669"/>
    <property type="project" value="TreeGrafter"/>
</dbReference>
<organism evidence="6 7">
    <name type="scientific">Acipenser oxyrinchus oxyrinchus</name>
    <dbReference type="NCBI Taxonomy" id="40147"/>
    <lineage>
        <taxon>Eukaryota</taxon>
        <taxon>Metazoa</taxon>
        <taxon>Chordata</taxon>
        <taxon>Craniata</taxon>
        <taxon>Vertebrata</taxon>
        <taxon>Euteleostomi</taxon>
        <taxon>Actinopterygii</taxon>
        <taxon>Chondrostei</taxon>
        <taxon>Acipenseriformes</taxon>
        <taxon>Acipenseridae</taxon>
        <taxon>Acipenser</taxon>
    </lineage>
</organism>
<name>A0AAD8CWT3_ACIOX</name>
<evidence type="ECO:0000256" key="4">
    <source>
        <dbReference type="SAM" id="SignalP"/>
    </source>
</evidence>
<dbReference type="InterPro" id="IPR007110">
    <property type="entry name" value="Ig-like_dom"/>
</dbReference>
<evidence type="ECO:0000256" key="3">
    <source>
        <dbReference type="SAM" id="Phobius"/>
    </source>
</evidence>
<proteinExistence type="predicted"/>
<evidence type="ECO:0000313" key="7">
    <source>
        <dbReference type="Proteomes" id="UP001230051"/>
    </source>
</evidence>
<protein>
    <recommendedName>
        <fullName evidence="5">Ig-like domain-containing protein</fullName>
    </recommendedName>
</protein>
<feature type="signal peptide" evidence="4">
    <location>
        <begin position="1"/>
        <end position="21"/>
    </location>
</feature>
<dbReference type="PROSITE" id="PS50835">
    <property type="entry name" value="IG_LIKE"/>
    <property type="match status" value="1"/>
</dbReference>
<comment type="caution">
    <text evidence="6">The sequence shown here is derived from an EMBL/GenBank/DDBJ whole genome shotgun (WGS) entry which is preliminary data.</text>
</comment>
<accession>A0AAD8CWT3</accession>
<feature type="chain" id="PRO_5042064755" description="Ig-like domain-containing protein" evidence="4">
    <location>
        <begin position="22"/>
        <end position="271"/>
    </location>
</feature>
<evidence type="ECO:0000313" key="6">
    <source>
        <dbReference type="EMBL" id="KAK1156928.1"/>
    </source>
</evidence>
<keyword evidence="1" id="KW-0393">Immunoglobulin domain</keyword>
<dbReference type="InterPro" id="IPR013783">
    <property type="entry name" value="Ig-like_fold"/>
</dbReference>
<dbReference type="Proteomes" id="UP001230051">
    <property type="component" value="Unassembled WGS sequence"/>
</dbReference>
<reference evidence="6" key="1">
    <citation type="submission" date="2022-02" db="EMBL/GenBank/DDBJ databases">
        <title>Atlantic sturgeon de novo genome assembly.</title>
        <authorList>
            <person name="Stock M."/>
            <person name="Klopp C."/>
            <person name="Guiguen Y."/>
            <person name="Cabau C."/>
            <person name="Parinello H."/>
            <person name="Santidrian Yebra-Pimentel E."/>
            <person name="Kuhl H."/>
            <person name="Dirks R.P."/>
            <person name="Guessner J."/>
            <person name="Wuertz S."/>
            <person name="Du K."/>
            <person name="Schartl M."/>
        </authorList>
    </citation>
    <scope>NUCLEOTIDE SEQUENCE</scope>
    <source>
        <strain evidence="6">STURGEONOMICS-FGT-2020</strain>
        <tissue evidence="6">Whole blood</tissue>
    </source>
</reference>
<evidence type="ECO:0000259" key="5">
    <source>
        <dbReference type="PROSITE" id="PS50835"/>
    </source>
</evidence>
<dbReference type="EMBL" id="JAGXEW010000026">
    <property type="protein sequence ID" value="KAK1156928.1"/>
    <property type="molecule type" value="Genomic_DNA"/>
</dbReference>
<keyword evidence="3" id="KW-1133">Transmembrane helix</keyword>
<gene>
    <name evidence="6" type="ORF">AOXY_G24479</name>
</gene>
<feature type="compositionally biased region" description="Polar residues" evidence="2">
    <location>
        <begin position="226"/>
        <end position="235"/>
    </location>
</feature>
<dbReference type="Pfam" id="PF07686">
    <property type="entry name" value="V-set"/>
    <property type="match status" value="1"/>
</dbReference>
<dbReference type="GO" id="GO:0009897">
    <property type="term" value="C:external side of plasma membrane"/>
    <property type="evidence" value="ECO:0007669"/>
    <property type="project" value="TreeGrafter"/>
</dbReference>
<dbReference type="AlphaFoldDB" id="A0AAD8CWT3"/>
<dbReference type="Gene3D" id="2.60.40.10">
    <property type="entry name" value="Immunoglobulins"/>
    <property type="match status" value="1"/>
</dbReference>
<dbReference type="GO" id="GO:0019815">
    <property type="term" value="C:B cell receptor complex"/>
    <property type="evidence" value="ECO:0007669"/>
    <property type="project" value="TreeGrafter"/>
</dbReference>
<feature type="domain" description="Ig-like" evidence="5">
    <location>
        <begin position="24"/>
        <end position="132"/>
    </location>
</feature>
<dbReference type="InterPro" id="IPR003599">
    <property type="entry name" value="Ig_sub"/>
</dbReference>
<keyword evidence="3" id="KW-0472">Membrane</keyword>
<sequence>MQRWNGVVFLQLLTCAVRALCQSLSVSQSPSALAVSWNGSVTLNCSFQTPAGSDRVRVEWIRQSQQDQQAWTDEDCPKQSKVSDMVLHSNNTESQSNQDTFQRVEQRTWYHGSALTLNELTPQDSGRYFCRVILEIPTLQTSCGNGTLLCVEERPEQLEIPLSHWVLWLLVGLGALGAVLGAVWLCRCLYGRWRRRSPQLTENQIYENMVRRVKSPPPPPPPRSRTAVSTATSRGTPPEPRPTQSCEDTSAPLIRGADRSSPDPRSGPEQP</sequence>
<feature type="transmembrane region" description="Helical" evidence="3">
    <location>
        <begin position="165"/>
        <end position="186"/>
    </location>
</feature>
<evidence type="ECO:0000256" key="2">
    <source>
        <dbReference type="SAM" id="MobiDB-lite"/>
    </source>
</evidence>
<dbReference type="SUPFAM" id="SSF48726">
    <property type="entry name" value="Immunoglobulin"/>
    <property type="match status" value="1"/>
</dbReference>
<dbReference type="InterPro" id="IPR013106">
    <property type="entry name" value="Ig_V-set"/>
</dbReference>
<feature type="region of interest" description="Disordered" evidence="2">
    <location>
        <begin position="207"/>
        <end position="271"/>
    </location>
</feature>
<dbReference type="SMART" id="SM00409">
    <property type="entry name" value="IG"/>
    <property type="match status" value="1"/>
</dbReference>
<dbReference type="GO" id="GO:0050853">
    <property type="term" value="P:B cell receptor signaling pathway"/>
    <property type="evidence" value="ECO:0007669"/>
    <property type="project" value="TreeGrafter"/>
</dbReference>